<dbReference type="EMBL" id="JARJLG010000107">
    <property type="protein sequence ID" value="KAJ7744536.1"/>
    <property type="molecule type" value="Genomic_DNA"/>
</dbReference>
<sequence length="244" mass="26633">MERSFSGSGRVAQFLYDNAERLARHPLGWLVVTTIIVFLSFPPLHGHTTITTLCGFAWGLDGFFIAAPASLLGAGLAFCVLRLAFKERLRVASKGNEKWEALEAVVTENGLPLIILIRISPLPPWVYSNALFASISSVALWQFLLATCGVFPKIFLHVFIGSRVAALSDGEQRNKMDTHTKIVNGLLIGGGIAIALLASWLVYTLVQNHIRKLSGISPETDELAAEAIEDSEETPFLTSNDRNV</sequence>
<evidence type="ECO:0000313" key="13">
    <source>
        <dbReference type="Proteomes" id="UP001215280"/>
    </source>
</evidence>
<dbReference type="Proteomes" id="UP001215280">
    <property type="component" value="Unassembled WGS sequence"/>
</dbReference>
<evidence type="ECO:0000256" key="5">
    <source>
        <dbReference type="ARBA" id="ARBA00020673"/>
    </source>
</evidence>
<dbReference type="Pfam" id="PF09335">
    <property type="entry name" value="VTT_dom"/>
    <property type="match status" value="1"/>
</dbReference>
<comment type="function">
    <text evidence="1">Golgi membrane protein involved in vesicular trafficking and spindle migration.</text>
</comment>
<evidence type="ECO:0000256" key="2">
    <source>
        <dbReference type="ARBA" id="ARBA00004653"/>
    </source>
</evidence>
<dbReference type="PANTHER" id="PTHR47549">
    <property type="entry name" value="GOLGI APPARATUS MEMBRANE PROTEIN TVP38-RELATED"/>
    <property type="match status" value="1"/>
</dbReference>
<gene>
    <name evidence="12" type="ORF">DFH07DRAFT_27028</name>
</gene>
<feature type="transmembrane region" description="Helical" evidence="10">
    <location>
        <begin position="101"/>
        <end position="119"/>
    </location>
</feature>
<evidence type="ECO:0000259" key="11">
    <source>
        <dbReference type="Pfam" id="PF09335"/>
    </source>
</evidence>
<keyword evidence="13" id="KW-1185">Reference proteome</keyword>
<evidence type="ECO:0000256" key="3">
    <source>
        <dbReference type="ARBA" id="ARBA00008640"/>
    </source>
</evidence>
<accession>A0AAD7IMB4</accession>
<evidence type="ECO:0000256" key="4">
    <source>
        <dbReference type="ARBA" id="ARBA00013533"/>
    </source>
</evidence>
<evidence type="ECO:0000256" key="9">
    <source>
        <dbReference type="ARBA" id="ARBA00023136"/>
    </source>
</evidence>
<dbReference type="AlphaFoldDB" id="A0AAD7IMB4"/>
<evidence type="ECO:0000256" key="7">
    <source>
        <dbReference type="ARBA" id="ARBA00022989"/>
    </source>
</evidence>
<dbReference type="GO" id="GO:0016192">
    <property type="term" value="P:vesicle-mediated transport"/>
    <property type="evidence" value="ECO:0007669"/>
    <property type="project" value="TreeGrafter"/>
</dbReference>
<keyword evidence="7 10" id="KW-1133">Transmembrane helix</keyword>
<feature type="domain" description="VTT" evidence="11">
    <location>
        <begin position="47"/>
        <end position="162"/>
    </location>
</feature>
<dbReference type="GO" id="GO:0000139">
    <property type="term" value="C:Golgi membrane"/>
    <property type="evidence" value="ECO:0007669"/>
    <property type="project" value="UniProtKB-SubCell"/>
</dbReference>
<evidence type="ECO:0000256" key="6">
    <source>
        <dbReference type="ARBA" id="ARBA00022692"/>
    </source>
</evidence>
<keyword evidence="6 10" id="KW-0812">Transmembrane</keyword>
<feature type="transmembrane region" description="Helical" evidence="10">
    <location>
        <begin position="27"/>
        <end position="44"/>
    </location>
</feature>
<feature type="transmembrane region" description="Helical" evidence="10">
    <location>
        <begin position="139"/>
        <end position="161"/>
    </location>
</feature>
<comment type="caution">
    <text evidence="12">The sequence shown here is derived from an EMBL/GenBank/DDBJ whole genome shotgun (WGS) entry which is preliminary data.</text>
</comment>
<evidence type="ECO:0000313" key="12">
    <source>
        <dbReference type="EMBL" id="KAJ7744536.1"/>
    </source>
</evidence>
<dbReference type="GO" id="GO:0000022">
    <property type="term" value="P:mitotic spindle elongation"/>
    <property type="evidence" value="ECO:0007669"/>
    <property type="project" value="TreeGrafter"/>
</dbReference>
<protein>
    <recommendedName>
        <fullName evidence="4">Golgi apparatus membrane protein TVP38</fullName>
    </recommendedName>
    <alternativeName>
        <fullName evidence="5">Golgi apparatus membrane protein tvp38</fullName>
    </alternativeName>
</protein>
<evidence type="ECO:0000256" key="8">
    <source>
        <dbReference type="ARBA" id="ARBA00023034"/>
    </source>
</evidence>
<proteinExistence type="inferred from homology"/>
<dbReference type="InterPro" id="IPR032816">
    <property type="entry name" value="VTT_dom"/>
</dbReference>
<feature type="transmembrane region" description="Helical" evidence="10">
    <location>
        <begin position="56"/>
        <end position="81"/>
    </location>
</feature>
<comment type="subcellular location">
    <subcellularLocation>
        <location evidence="2">Golgi apparatus membrane</location>
        <topology evidence="2">Multi-pass membrane protein</topology>
    </subcellularLocation>
</comment>
<evidence type="ECO:0000256" key="1">
    <source>
        <dbReference type="ARBA" id="ARBA00002978"/>
    </source>
</evidence>
<name>A0AAD7IMB4_9AGAR</name>
<reference evidence="12" key="1">
    <citation type="submission" date="2023-03" db="EMBL/GenBank/DDBJ databases">
        <title>Massive genome expansion in bonnet fungi (Mycena s.s.) driven by repeated elements and novel gene families across ecological guilds.</title>
        <authorList>
            <consortium name="Lawrence Berkeley National Laboratory"/>
            <person name="Harder C.B."/>
            <person name="Miyauchi S."/>
            <person name="Viragh M."/>
            <person name="Kuo A."/>
            <person name="Thoen E."/>
            <person name="Andreopoulos B."/>
            <person name="Lu D."/>
            <person name="Skrede I."/>
            <person name="Drula E."/>
            <person name="Henrissat B."/>
            <person name="Morin E."/>
            <person name="Kohler A."/>
            <person name="Barry K."/>
            <person name="LaButti K."/>
            <person name="Morin E."/>
            <person name="Salamov A."/>
            <person name="Lipzen A."/>
            <person name="Mereny Z."/>
            <person name="Hegedus B."/>
            <person name="Baldrian P."/>
            <person name="Stursova M."/>
            <person name="Weitz H."/>
            <person name="Taylor A."/>
            <person name="Grigoriev I.V."/>
            <person name="Nagy L.G."/>
            <person name="Martin F."/>
            <person name="Kauserud H."/>
        </authorList>
    </citation>
    <scope>NUCLEOTIDE SEQUENCE</scope>
    <source>
        <strain evidence="12">CBHHK188m</strain>
    </source>
</reference>
<dbReference type="PANTHER" id="PTHR47549:SF1">
    <property type="entry name" value="GOLGI APPARATUS MEMBRANE PROTEIN TVP38"/>
    <property type="match status" value="1"/>
</dbReference>
<feature type="transmembrane region" description="Helical" evidence="10">
    <location>
        <begin position="182"/>
        <end position="203"/>
    </location>
</feature>
<keyword evidence="9 10" id="KW-0472">Membrane</keyword>
<dbReference type="InterPro" id="IPR051076">
    <property type="entry name" value="Golgi_membrane_TVP38/TMEM64"/>
</dbReference>
<evidence type="ECO:0000256" key="10">
    <source>
        <dbReference type="SAM" id="Phobius"/>
    </source>
</evidence>
<organism evidence="12 13">
    <name type="scientific">Mycena maculata</name>
    <dbReference type="NCBI Taxonomy" id="230809"/>
    <lineage>
        <taxon>Eukaryota</taxon>
        <taxon>Fungi</taxon>
        <taxon>Dikarya</taxon>
        <taxon>Basidiomycota</taxon>
        <taxon>Agaricomycotina</taxon>
        <taxon>Agaricomycetes</taxon>
        <taxon>Agaricomycetidae</taxon>
        <taxon>Agaricales</taxon>
        <taxon>Marasmiineae</taxon>
        <taxon>Mycenaceae</taxon>
        <taxon>Mycena</taxon>
    </lineage>
</organism>
<comment type="similarity">
    <text evidence="3">Belongs to the TVP38/TMEM64 family.</text>
</comment>
<keyword evidence="8" id="KW-0333">Golgi apparatus</keyword>